<keyword evidence="8" id="KW-1185">Reference proteome</keyword>
<keyword evidence="3" id="KW-0497">Mitogen</keyword>
<dbReference type="Proteomes" id="UP000091820">
    <property type="component" value="Unassembled WGS sequence"/>
</dbReference>
<dbReference type="SUPFAM" id="SSF57501">
    <property type="entry name" value="Cystine-knot cytokines"/>
    <property type="match status" value="1"/>
</dbReference>
<organism evidence="7 8">
    <name type="scientific">Glossina brevipalpis</name>
    <dbReference type="NCBI Taxonomy" id="37001"/>
    <lineage>
        <taxon>Eukaryota</taxon>
        <taxon>Metazoa</taxon>
        <taxon>Ecdysozoa</taxon>
        <taxon>Arthropoda</taxon>
        <taxon>Hexapoda</taxon>
        <taxon>Insecta</taxon>
        <taxon>Pterygota</taxon>
        <taxon>Neoptera</taxon>
        <taxon>Endopterygota</taxon>
        <taxon>Diptera</taxon>
        <taxon>Brachycera</taxon>
        <taxon>Muscomorpha</taxon>
        <taxon>Hippoboscoidea</taxon>
        <taxon>Glossinidae</taxon>
        <taxon>Glossina</taxon>
    </lineage>
</organism>
<dbReference type="EnsemblMetazoa" id="GBRI043995-RA">
    <property type="protein sequence ID" value="GBRI043995-PA"/>
    <property type="gene ID" value="GBRI043995"/>
</dbReference>
<dbReference type="STRING" id="37001.A0A1A9X4J5"/>
<dbReference type="InterPro" id="IPR000072">
    <property type="entry name" value="PDGF/VEGF_dom"/>
</dbReference>
<dbReference type="GO" id="GO:0008083">
    <property type="term" value="F:growth factor activity"/>
    <property type="evidence" value="ECO:0007669"/>
    <property type="project" value="UniProtKB-KW"/>
</dbReference>
<dbReference type="Pfam" id="PF00341">
    <property type="entry name" value="PDGF"/>
    <property type="match status" value="1"/>
</dbReference>
<reference evidence="8" key="1">
    <citation type="submission" date="2014-03" db="EMBL/GenBank/DDBJ databases">
        <authorList>
            <person name="Aksoy S."/>
            <person name="Warren W."/>
            <person name="Wilson R.K."/>
        </authorList>
    </citation>
    <scope>NUCLEOTIDE SEQUENCE [LARGE SCALE GENOMIC DNA]</scope>
    <source>
        <strain evidence="8">IAEA</strain>
    </source>
</reference>
<dbReference type="GO" id="GO:0051781">
    <property type="term" value="P:positive regulation of cell division"/>
    <property type="evidence" value="ECO:0007669"/>
    <property type="project" value="UniProtKB-KW"/>
</dbReference>
<dbReference type="PANTHER" id="PTHR11633">
    <property type="entry name" value="PLATELET-DERIVED GROWTH FACTOR"/>
    <property type="match status" value="1"/>
</dbReference>
<evidence type="ECO:0000256" key="5">
    <source>
        <dbReference type="SAM" id="SignalP"/>
    </source>
</evidence>
<evidence type="ECO:0000313" key="8">
    <source>
        <dbReference type="Proteomes" id="UP000091820"/>
    </source>
</evidence>
<evidence type="ECO:0000256" key="2">
    <source>
        <dbReference type="ARBA" id="ARBA00023030"/>
    </source>
</evidence>
<evidence type="ECO:0000256" key="1">
    <source>
        <dbReference type="ARBA" id="ARBA00006686"/>
    </source>
</evidence>
<evidence type="ECO:0000256" key="4">
    <source>
        <dbReference type="RuleBase" id="RU003818"/>
    </source>
</evidence>
<keyword evidence="5" id="KW-0732">Signal</keyword>
<proteinExistence type="inferred from homology"/>
<feature type="domain" description="Platelet-derived growth factor (PDGF) family profile" evidence="6">
    <location>
        <begin position="148"/>
        <end position="214"/>
    </location>
</feature>
<dbReference type="GO" id="GO:0016020">
    <property type="term" value="C:membrane"/>
    <property type="evidence" value="ECO:0007669"/>
    <property type="project" value="InterPro"/>
</dbReference>
<accession>A0A1A9X4J5</accession>
<dbReference type="VEuPathDB" id="VectorBase:GBRI043995"/>
<evidence type="ECO:0000256" key="3">
    <source>
        <dbReference type="ARBA" id="ARBA00023246"/>
    </source>
</evidence>
<dbReference type="InterPro" id="IPR029034">
    <property type="entry name" value="Cystine-knot_cytokine"/>
</dbReference>
<dbReference type="PANTHER" id="PTHR11633:SF1">
    <property type="entry name" value="LD28763P"/>
    <property type="match status" value="1"/>
</dbReference>
<dbReference type="GO" id="GO:0008284">
    <property type="term" value="P:positive regulation of cell population proliferation"/>
    <property type="evidence" value="ECO:0007669"/>
    <property type="project" value="TreeGrafter"/>
</dbReference>
<dbReference type="PROSITE" id="PS50278">
    <property type="entry name" value="PDGF_2"/>
    <property type="match status" value="1"/>
</dbReference>
<dbReference type="AlphaFoldDB" id="A0A1A9X4J5"/>
<evidence type="ECO:0000259" key="6">
    <source>
        <dbReference type="PROSITE" id="PS50278"/>
    </source>
</evidence>
<feature type="signal peptide" evidence="5">
    <location>
        <begin position="1"/>
        <end position="37"/>
    </location>
</feature>
<name>A0A1A9X4J5_9MUSC</name>
<keyword evidence="2 4" id="KW-0339">Growth factor</keyword>
<protein>
    <recommendedName>
        <fullName evidence="6">Platelet-derived growth factor (PDGF) family profile domain-containing protein</fullName>
    </recommendedName>
</protein>
<sequence>MSQINRTDRRCRHLLLSNVNVLLLFFTCGSLVHIACALTENHNNSRFVYNKSKADIHAEHTEDTNLKLLEENKADPVPMDFYRQLNNITDISEFIDKFIDPQSLDPKWGIHENLKRPVERAAVVRAKAANCIPENSVVDLTPLNPKNNYFPRCTRVKRCGGCCSTQWMSCQPTKIEVINFQVYRYCYDEGAKFCGLDVIPVEQHLECKCDCRIKPEDCNAFQRYQDCRCHCTNDEARSKCLQLDHKTWDDVNCRCVCKQNENCTTGSYYDENQCKCVLPPSTASEVEATVVTAPLRPFDRRRFIVKPVAVDTDNSTIYDL</sequence>
<reference evidence="7" key="2">
    <citation type="submission" date="2020-05" db="UniProtKB">
        <authorList>
            <consortium name="EnsemblMetazoa"/>
        </authorList>
    </citation>
    <scope>IDENTIFICATION</scope>
    <source>
        <strain evidence="7">IAEA</strain>
    </source>
</reference>
<dbReference type="Gene3D" id="2.10.90.10">
    <property type="entry name" value="Cystine-knot cytokines"/>
    <property type="match status" value="1"/>
</dbReference>
<comment type="similarity">
    <text evidence="1 4">Belongs to the PDGF/VEGF growth factor family.</text>
</comment>
<dbReference type="GO" id="GO:0070851">
    <property type="term" value="F:growth factor receptor binding"/>
    <property type="evidence" value="ECO:0007669"/>
    <property type="project" value="TreeGrafter"/>
</dbReference>
<dbReference type="SMART" id="SM00141">
    <property type="entry name" value="PDGF"/>
    <property type="match status" value="1"/>
</dbReference>
<feature type="chain" id="PRO_5008401033" description="Platelet-derived growth factor (PDGF) family profile domain-containing protein" evidence="5">
    <location>
        <begin position="38"/>
        <end position="320"/>
    </location>
</feature>
<dbReference type="GO" id="GO:0005615">
    <property type="term" value="C:extracellular space"/>
    <property type="evidence" value="ECO:0007669"/>
    <property type="project" value="TreeGrafter"/>
</dbReference>
<evidence type="ECO:0000313" key="7">
    <source>
        <dbReference type="EnsemblMetazoa" id="GBRI043995-PA"/>
    </source>
</evidence>